<comment type="caution">
    <text evidence="5">The sequence shown here is derived from an EMBL/GenBank/DDBJ whole genome shotgun (WGS) entry which is preliminary data.</text>
</comment>
<dbReference type="GO" id="GO:0016491">
    <property type="term" value="F:oxidoreductase activity"/>
    <property type="evidence" value="ECO:0007669"/>
    <property type="project" value="UniProtKB-KW"/>
</dbReference>
<dbReference type="Pfam" id="PF03446">
    <property type="entry name" value="NAD_binding_2"/>
    <property type="match status" value="1"/>
</dbReference>
<dbReference type="InterPro" id="IPR006115">
    <property type="entry name" value="6PGDH_NADP-bd"/>
</dbReference>
<dbReference type="InterPro" id="IPR051265">
    <property type="entry name" value="HIBADH-related_NP60_sf"/>
</dbReference>
<reference evidence="5" key="2">
    <citation type="journal article" date="2011" name="Microb. Ecol.">
        <title>Taxonomic and Functional Metagenomic Profiling of the Microbial Community in the Anoxic Sediment of a Sub-saline Shallow Lake (Laguna de Carrizo, Central Spain).</title>
        <authorList>
            <person name="Ferrer M."/>
            <person name="Guazzaroni M.E."/>
            <person name="Richter M."/>
            <person name="Garcia-Salamanca A."/>
            <person name="Yarza P."/>
            <person name="Suarez-Suarez A."/>
            <person name="Solano J."/>
            <person name="Alcaide M."/>
            <person name="van Dillewijn P."/>
            <person name="Molina-Henares M.A."/>
            <person name="Lopez-Cortes N."/>
            <person name="Al-Ramahi Y."/>
            <person name="Guerrero C."/>
            <person name="Acosta A."/>
            <person name="de Eugenio L.I."/>
            <person name="Martinez V."/>
            <person name="Marques S."/>
            <person name="Rojo F."/>
            <person name="Santero E."/>
            <person name="Genilloud O."/>
            <person name="Perez-Perez J."/>
            <person name="Rossello-Mora R."/>
            <person name="Ramos J.L."/>
        </authorList>
    </citation>
    <scope>NUCLEOTIDE SEQUENCE</scope>
</reference>
<evidence type="ECO:0000259" key="3">
    <source>
        <dbReference type="Pfam" id="PF03446"/>
    </source>
</evidence>
<dbReference type="SUPFAM" id="SSF51735">
    <property type="entry name" value="NAD(P)-binding Rossmann-fold domains"/>
    <property type="match status" value="1"/>
</dbReference>
<dbReference type="Gene3D" id="3.40.50.720">
    <property type="entry name" value="NAD(P)-binding Rossmann-like Domain"/>
    <property type="match status" value="1"/>
</dbReference>
<accession>D9PJS1</accession>
<keyword evidence="1 5" id="KW-0560">Oxidoreductase</keyword>
<feature type="domain" description="3-hydroxyisobutyrate dehydrogenase-like NAD-binding" evidence="4">
    <location>
        <begin position="165"/>
        <end position="277"/>
    </location>
</feature>
<reference evidence="5" key="1">
    <citation type="submission" date="2010-07" db="EMBL/GenBank/DDBJ databases">
        <authorList>
            <consortium name="CONSOLIDER consortium CSD2007-00005"/>
            <person name="Guazzaroni M.-E."/>
            <person name="Richter M."/>
            <person name="Garcia-Salamanca A."/>
            <person name="Yarza P."/>
            <person name="Ferrer M."/>
        </authorList>
    </citation>
    <scope>NUCLEOTIDE SEQUENCE</scope>
</reference>
<dbReference type="PIRSF" id="PIRSF000103">
    <property type="entry name" value="HIBADH"/>
    <property type="match status" value="1"/>
</dbReference>
<feature type="domain" description="6-phosphogluconate dehydrogenase NADP-binding" evidence="3">
    <location>
        <begin position="3"/>
        <end position="162"/>
    </location>
</feature>
<evidence type="ECO:0000256" key="1">
    <source>
        <dbReference type="ARBA" id="ARBA00023002"/>
    </source>
</evidence>
<dbReference type="InterPro" id="IPR013328">
    <property type="entry name" value="6PGD_dom2"/>
</dbReference>
<dbReference type="PANTHER" id="PTHR43580">
    <property type="entry name" value="OXIDOREDUCTASE GLYR1-RELATED"/>
    <property type="match status" value="1"/>
</dbReference>
<dbReference type="GO" id="GO:0050661">
    <property type="term" value="F:NADP binding"/>
    <property type="evidence" value="ECO:0007669"/>
    <property type="project" value="InterPro"/>
</dbReference>
<dbReference type="AlphaFoldDB" id="D9PJS1"/>
<dbReference type="InterPro" id="IPR029154">
    <property type="entry name" value="HIBADH-like_NADP-bd"/>
</dbReference>
<dbReference type="Gene3D" id="1.10.1040.10">
    <property type="entry name" value="N-(1-d-carboxylethyl)-l-norvaline Dehydrogenase, domain 2"/>
    <property type="match status" value="1"/>
</dbReference>
<dbReference type="InterPro" id="IPR015815">
    <property type="entry name" value="HIBADH-related"/>
</dbReference>
<evidence type="ECO:0000256" key="2">
    <source>
        <dbReference type="ARBA" id="ARBA00023027"/>
    </source>
</evidence>
<evidence type="ECO:0000313" key="5">
    <source>
        <dbReference type="EMBL" id="EFK96185.1"/>
    </source>
</evidence>
<dbReference type="EMBL" id="ADZX01000550">
    <property type="protein sequence ID" value="EFK96185.1"/>
    <property type="molecule type" value="Genomic_DNA"/>
</dbReference>
<evidence type="ECO:0000259" key="4">
    <source>
        <dbReference type="Pfam" id="PF14833"/>
    </source>
</evidence>
<dbReference type="Pfam" id="PF14833">
    <property type="entry name" value="NAD_binding_11"/>
    <property type="match status" value="1"/>
</dbReference>
<protein>
    <submittedName>
        <fullName evidence="5">6-phosphogluconate dehydrogenase, NAD-binding</fullName>
        <ecNumber evidence="5">1.1.-.-</ecNumber>
    </submittedName>
</protein>
<gene>
    <name evidence="5" type="ORF">LDC_1784</name>
</gene>
<dbReference type="InterPro" id="IPR008927">
    <property type="entry name" value="6-PGluconate_DH-like_C_sf"/>
</dbReference>
<dbReference type="PANTHER" id="PTHR43580:SF2">
    <property type="entry name" value="CYTOKINE-LIKE NUCLEAR FACTOR N-PAC"/>
    <property type="match status" value="1"/>
</dbReference>
<organism evidence="5">
    <name type="scientific">sediment metagenome</name>
    <dbReference type="NCBI Taxonomy" id="749907"/>
    <lineage>
        <taxon>unclassified sequences</taxon>
        <taxon>metagenomes</taxon>
        <taxon>ecological metagenomes</taxon>
    </lineage>
</organism>
<proteinExistence type="predicted"/>
<sequence length="281" mass="30976">MKKIGIIGTGIMGNGMALNFLKNGNQVFVWNRTKSKTEKLTQQGAVVCKTPAETAKNADIVFEVTSDDKSSKQVWEGKNGIFQGADKSTVLIASSTLSIERTDQLAEKCRKKGLKFMDIPLTGGRIGAESGNLTLLCGGPKKTLKEITPELKKISAKIYHFGPEGHGMRYKLILNFLQSVHIIGFGQAMKLAKSSNMDLNKVSEALVEKPGGIITNISSKAYFKEPDPVTFYIKHLFKDLKYAKKFAGKSDLSLLDEVLKDYNKAVKKGFKDKDWASINTF</sequence>
<dbReference type="GO" id="GO:0051287">
    <property type="term" value="F:NAD binding"/>
    <property type="evidence" value="ECO:0007669"/>
    <property type="project" value="InterPro"/>
</dbReference>
<dbReference type="SUPFAM" id="SSF48179">
    <property type="entry name" value="6-phosphogluconate dehydrogenase C-terminal domain-like"/>
    <property type="match status" value="1"/>
</dbReference>
<dbReference type="InterPro" id="IPR036291">
    <property type="entry name" value="NAD(P)-bd_dom_sf"/>
</dbReference>
<keyword evidence="2" id="KW-0520">NAD</keyword>
<dbReference type="EC" id="1.1.-.-" evidence="5"/>
<name>D9PJS1_9ZZZZ</name>